<dbReference type="InterPro" id="IPR003399">
    <property type="entry name" value="Mce/MlaD"/>
</dbReference>
<evidence type="ECO:0000259" key="2">
    <source>
        <dbReference type="Pfam" id="PF02470"/>
    </source>
</evidence>
<keyword evidence="1" id="KW-0472">Membrane</keyword>
<proteinExistence type="predicted"/>
<gene>
    <name evidence="3" type="ORF">A9X01_03205</name>
</gene>
<dbReference type="PANTHER" id="PTHR33371">
    <property type="entry name" value="INTERMEMBRANE PHOSPHOLIPID TRANSPORT SYSTEM BINDING PROTEIN MLAD-RELATED"/>
    <property type="match status" value="1"/>
</dbReference>
<dbReference type="Pfam" id="PF02470">
    <property type="entry name" value="MlaD"/>
    <property type="match status" value="1"/>
</dbReference>
<evidence type="ECO:0000313" key="4">
    <source>
        <dbReference type="Proteomes" id="UP000093795"/>
    </source>
</evidence>
<keyword evidence="1" id="KW-1133">Transmembrane helix</keyword>
<evidence type="ECO:0000313" key="3">
    <source>
        <dbReference type="EMBL" id="OBI76819.1"/>
    </source>
</evidence>
<reference evidence="3 4" key="1">
    <citation type="submission" date="2016-06" db="EMBL/GenBank/DDBJ databases">
        <authorList>
            <person name="Kjaerup R.B."/>
            <person name="Dalgaard T.S."/>
            <person name="Juul-Madsen H.R."/>
        </authorList>
    </citation>
    <scope>NUCLEOTIDE SEQUENCE [LARGE SCALE GENOMIC DNA]</scope>
    <source>
        <strain evidence="3 4">1081914.2</strain>
    </source>
</reference>
<feature type="transmembrane region" description="Helical" evidence="1">
    <location>
        <begin position="7"/>
        <end position="26"/>
    </location>
</feature>
<organism evidence="3 4">
    <name type="scientific">Mycobacterium asiaticum</name>
    <dbReference type="NCBI Taxonomy" id="1790"/>
    <lineage>
        <taxon>Bacteria</taxon>
        <taxon>Bacillati</taxon>
        <taxon>Actinomycetota</taxon>
        <taxon>Actinomycetes</taxon>
        <taxon>Mycobacteriales</taxon>
        <taxon>Mycobacteriaceae</taxon>
        <taxon>Mycobacterium</taxon>
    </lineage>
</organism>
<dbReference type="RefSeq" id="WP_065122920.1">
    <property type="nucleotide sequence ID" value="NZ_LZKQ01000274.1"/>
</dbReference>
<dbReference type="AlphaFoldDB" id="A0A1A3BPB1"/>
<dbReference type="InterPro" id="IPR052336">
    <property type="entry name" value="MlaD_Phospholipid_Transporter"/>
</dbReference>
<evidence type="ECO:0000256" key="1">
    <source>
        <dbReference type="SAM" id="Phobius"/>
    </source>
</evidence>
<name>A0A1A3BPB1_MYCAS</name>
<protein>
    <submittedName>
        <fullName evidence="3">Mammalian cell entry protein</fullName>
    </submittedName>
</protein>
<dbReference type="eggNOG" id="COG1463">
    <property type="taxonomic scope" value="Bacteria"/>
</dbReference>
<sequence>MTSSGALRVRGLIVAAALVAAGGILYETAHGTYDDTFQLTVVANTIGEGLAPGAEVKFHGLAIGSVKALESIGYNKQKMTVVLDPNQARALTTDTRARFTSSNVFGTAAVELVSTGSGPSLRSDQTLVMAADVQAASITGLLRQGQRLSRSFDTPEFAHVIEVLRRHAGIVEPVARAGADLARIVADTDTMPVAQSLSVLASFVGGLRDVLPVVGLTTGLLDGLTPLVAPGAVDRTNLVFQQTGQLLMDVGQISARNNPWIIQLVNAIMNVGIPASFAAGSLAPAYDRLSGLFDRADGALTVVDGQVQLRTEVTLDAGAPR</sequence>
<accession>A0A1A3BPB1</accession>
<dbReference type="OrthoDB" id="4367345at2"/>
<keyword evidence="1" id="KW-0812">Transmembrane</keyword>
<comment type="caution">
    <text evidence="3">The sequence shown here is derived from an EMBL/GenBank/DDBJ whole genome shotgun (WGS) entry which is preliminary data.</text>
</comment>
<dbReference type="PANTHER" id="PTHR33371:SF4">
    <property type="entry name" value="INTERMEMBRANE PHOSPHOLIPID TRANSPORT SYSTEM BINDING PROTEIN MLAD"/>
    <property type="match status" value="1"/>
</dbReference>
<dbReference type="Proteomes" id="UP000093795">
    <property type="component" value="Unassembled WGS sequence"/>
</dbReference>
<feature type="domain" description="Mce/MlaD" evidence="2">
    <location>
        <begin position="40"/>
        <end position="113"/>
    </location>
</feature>
<dbReference type="STRING" id="1790.A5645_15955"/>
<dbReference type="EMBL" id="LZKQ01000274">
    <property type="protein sequence ID" value="OBI76819.1"/>
    <property type="molecule type" value="Genomic_DNA"/>
</dbReference>